<dbReference type="SUPFAM" id="SSF48452">
    <property type="entry name" value="TPR-like"/>
    <property type="match status" value="1"/>
</dbReference>
<reference evidence="2" key="1">
    <citation type="submission" date="2016-08" db="EMBL/GenBank/DDBJ databases">
        <authorList>
            <person name="Merda D."/>
            <person name="Briand M."/>
            <person name="Taghouti G."/>
            <person name="Carrere S."/>
            <person name="Gouzy J."/>
            <person name="Portier P."/>
            <person name="Jacques M.-A."/>
            <person name="Fischer-Le Saux M."/>
        </authorList>
    </citation>
    <scope>NUCLEOTIDE SEQUENCE [LARGE SCALE GENOMIC DNA]</scope>
    <source>
        <strain evidence="2">CFBP1156</strain>
    </source>
</reference>
<gene>
    <name evidence="1" type="ORF">XhyaCFBP1156_13880</name>
</gene>
<proteinExistence type="predicted"/>
<dbReference type="Gene3D" id="1.25.40.10">
    <property type="entry name" value="Tetratricopeptide repeat domain"/>
    <property type="match status" value="1"/>
</dbReference>
<name>A0A2S7EUM4_9XANT</name>
<evidence type="ECO:0000313" key="1">
    <source>
        <dbReference type="EMBL" id="PPU96864.1"/>
    </source>
</evidence>
<comment type="caution">
    <text evidence="1">The sequence shown here is derived from an EMBL/GenBank/DDBJ whole genome shotgun (WGS) entry which is preliminary data.</text>
</comment>
<dbReference type="Gene3D" id="1.20.58.320">
    <property type="entry name" value="TPR-like"/>
    <property type="match status" value="1"/>
</dbReference>
<evidence type="ECO:0000313" key="2">
    <source>
        <dbReference type="Proteomes" id="UP000238261"/>
    </source>
</evidence>
<dbReference type="OrthoDB" id="7593450at2"/>
<dbReference type="Proteomes" id="UP000238261">
    <property type="component" value="Unassembled WGS sequence"/>
</dbReference>
<sequence length="181" mass="20490">MHHQISPKDHRCRRRERIGARLAPAADQANCCRAGVCNQLSPARRERDEWAATPEGALALRILLDQFPRNAFRGTARVSATDPVARHRARKAESAGHMAEVDVDLRLFSCLPFPLPIRRMPSSKNRSVVLNARPGRPWLSHAERQRDIIRWFGRFPHRNVMLGHRTTDKEPAFLDNAGVAG</sequence>
<dbReference type="AlphaFoldDB" id="A0A2S7EUM4"/>
<keyword evidence="2" id="KW-1185">Reference proteome</keyword>
<protein>
    <submittedName>
        <fullName evidence="1">DUF924 domain-containing protein</fullName>
    </submittedName>
</protein>
<organism evidence="1 2">
    <name type="scientific">Xanthomonas hyacinthi</name>
    <dbReference type="NCBI Taxonomy" id="56455"/>
    <lineage>
        <taxon>Bacteria</taxon>
        <taxon>Pseudomonadati</taxon>
        <taxon>Pseudomonadota</taxon>
        <taxon>Gammaproteobacteria</taxon>
        <taxon>Lysobacterales</taxon>
        <taxon>Lysobacteraceae</taxon>
        <taxon>Xanthomonas</taxon>
    </lineage>
</organism>
<dbReference type="EMBL" id="MDEG01000012">
    <property type="protein sequence ID" value="PPU96864.1"/>
    <property type="molecule type" value="Genomic_DNA"/>
</dbReference>
<accession>A0A2S7EUM4</accession>
<dbReference type="Pfam" id="PF06041">
    <property type="entry name" value="DUF924"/>
    <property type="match status" value="1"/>
</dbReference>
<dbReference type="InterPro" id="IPR011990">
    <property type="entry name" value="TPR-like_helical_dom_sf"/>
</dbReference>
<dbReference type="InterPro" id="IPR010323">
    <property type="entry name" value="DUF924"/>
</dbReference>